<organism evidence="1 2">
    <name type="scientific">Candidatus Nitrospira nitrificans</name>
    <dbReference type="NCBI Taxonomy" id="1742973"/>
    <lineage>
        <taxon>Bacteria</taxon>
        <taxon>Pseudomonadati</taxon>
        <taxon>Nitrospirota</taxon>
        <taxon>Nitrospiria</taxon>
        <taxon>Nitrospirales</taxon>
        <taxon>Nitrospiraceae</taxon>
        <taxon>Nitrospira</taxon>
    </lineage>
</organism>
<gene>
    <name evidence="1" type="ORF">COMA2_170042</name>
</gene>
<evidence type="ECO:0000313" key="2">
    <source>
        <dbReference type="Proteomes" id="UP000198736"/>
    </source>
</evidence>
<name>A0A0S4LCD4_9BACT</name>
<dbReference type="EMBL" id="CZPZ01000009">
    <property type="protein sequence ID" value="CUS34505.1"/>
    <property type="molecule type" value="Genomic_DNA"/>
</dbReference>
<dbReference type="AlphaFoldDB" id="A0A0S4LCD4"/>
<keyword evidence="2" id="KW-1185">Reference proteome</keyword>
<accession>A0A0S4LCD4</accession>
<proteinExistence type="predicted"/>
<sequence>MQLHCKTIRGTPSTKAIPRWSKVIGQKQQNGPRVYALFGAMKLADLNNGCHAPEMLLYVELKWPHSLIRSLRIHQDAYSLCSQGTFC</sequence>
<reference evidence="2" key="1">
    <citation type="submission" date="2015-10" db="EMBL/GenBank/DDBJ databases">
        <authorList>
            <person name="Luecker S."/>
            <person name="Luecker S."/>
        </authorList>
    </citation>
    <scope>NUCLEOTIDE SEQUENCE [LARGE SCALE GENOMIC DNA]</scope>
</reference>
<evidence type="ECO:0000313" key="1">
    <source>
        <dbReference type="EMBL" id="CUS34505.1"/>
    </source>
</evidence>
<protein>
    <submittedName>
        <fullName evidence="1">Uncharacterized protein</fullName>
    </submittedName>
</protein>
<dbReference type="Proteomes" id="UP000198736">
    <property type="component" value="Unassembled WGS sequence"/>
</dbReference>